<reference evidence="1 2" key="1">
    <citation type="journal article" date="2018" name="Sci. Rep.">
        <title>Genomic signatures of local adaptation to the degree of environmental predictability in rotifers.</title>
        <authorList>
            <person name="Franch-Gras L."/>
            <person name="Hahn C."/>
            <person name="Garcia-Roger E.M."/>
            <person name="Carmona M.J."/>
            <person name="Serra M."/>
            <person name="Gomez A."/>
        </authorList>
    </citation>
    <scope>NUCLEOTIDE SEQUENCE [LARGE SCALE GENOMIC DNA]</scope>
    <source>
        <strain evidence="1">HYR1</strain>
    </source>
</reference>
<gene>
    <name evidence="1" type="ORF">BpHYR1_052815</name>
</gene>
<keyword evidence="2" id="KW-1185">Reference proteome</keyword>
<organism evidence="1 2">
    <name type="scientific">Brachionus plicatilis</name>
    <name type="common">Marine rotifer</name>
    <name type="synonym">Brachionus muelleri</name>
    <dbReference type="NCBI Taxonomy" id="10195"/>
    <lineage>
        <taxon>Eukaryota</taxon>
        <taxon>Metazoa</taxon>
        <taxon>Spiralia</taxon>
        <taxon>Gnathifera</taxon>
        <taxon>Rotifera</taxon>
        <taxon>Eurotatoria</taxon>
        <taxon>Monogononta</taxon>
        <taxon>Pseudotrocha</taxon>
        <taxon>Ploima</taxon>
        <taxon>Brachionidae</taxon>
        <taxon>Brachionus</taxon>
    </lineage>
</organism>
<comment type="caution">
    <text evidence="1">The sequence shown here is derived from an EMBL/GenBank/DDBJ whole genome shotgun (WGS) entry which is preliminary data.</text>
</comment>
<dbReference type="Proteomes" id="UP000276133">
    <property type="component" value="Unassembled WGS sequence"/>
</dbReference>
<proteinExistence type="predicted"/>
<protein>
    <submittedName>
        <fullName evidence="1">Uncharacterized protein</fullName>
    </submittedName>
</protein>
<dbReference type="EMBL" id="REGN01012802">
    <property type="protein sequence ID" value="RMZ94793.1"/>
    <property type="molecule type" value="Genomic_DNA"/>
</dbReference>
<dbReference type="AlphaFoldDB" id="A0A3M7P702"/>
<name>A0A3M7P702_BRAPC</name>
<accession>A0A3M7P702</accession>
<evidence type="ECO:0000313" key="2">
    <source>
        <dbReference type="Proteomes" id="UP000276133"/>
    </source>
</evidence>
<evidence type="ECO:0000313" key="1">
    <source>
        <dbReference type="EMBL" id="RMZ94793.1"/>
    </source>
</evidence>
<sequence>MILDHDLISCCFDYCNLSEVKYENIYKLSCGHTSCAKISNITSKSIIIMIFQFYLKHRQQIN</sequence>